<dbReference type="RefSeq" id="XP_014480663.1">
    <property type="nucleotide sequence ID" value="XM_014625177.1"/>
</dbReference>
<dbReference type="Proteomes" id="UP000515204">
    <property type="component" value="Unplaced"/>
</dbReference>
<name>A0A6P3XRY2_DINQU</name>
<dbReference type="PANTHER" id="PTHR16524">
    <property type="entry name" value="CELL DEATH REGULATOR AVEN"/>
    <property type="match status" value="1"/>
</dbReference>
<keyword evidence="1" id="KW-1185">Reference proteome</keyword>
<sequence length="226" mass="25426">MKGKKMNVKKNLQQPSSSYADYATELTDDEDVGKDFGSLIDAPLSKGGYFVFKSEKDWSPVDFSSEYSEFFTLNLNTLSHALDSIPFNEYVDVEDRYFTSDQLTSICNKADESKAAYNCILNIAKTSSSSNTVLTENEMNEDTSTERLESLENTRSLLKDQNNLEDDIDFLLSLDEPVEKNLLKITQTFSIPSASMCSNNDSKPKSKNIPAKPLDLEKWLDSVLDD</sequence>
<reference evidence="2" key="1">
    <citation type="submission" date="2025-08" db="UniProtKB">
        <authorList>
            <consortium name="RefSeq"/>
        </authorList>
    </citation>
    <scope>IDENTIFICATION</scope>
</reference>
<organism evidence="1 2">
    <name type="scientific">Dinoponera quadriceps</name>
    <name type="common">South American ant</name>
    <dbReference type="NCBI Taxonomy" id="609295"/>
    <lineage>
        <taxon>Eukaryota</taxon>
        <taxon>Metazoa</taxon>
        <taxon>Ecdysozoa</taxon>
        <taxon>Arthropoda</taxon>
        <taxon>Hexapoda</taxon>
        <taxon>Insecta</taxon>
        <taxon>Pterygota</taxon>
        <taxon>Neoptera</taxon>
        <taxon>Endopterygota</taxon>
        <taxon>Hymenoptera</taxon>
        <taxon>Apocrita</taxon>
        <taxon>Aculeata</taxon>
        <taxon>Formicoidea</taxon>
        <taxon>Formicidae</taxon>
        <taxon>Ponerinae</taxon>
        <taxon>Ponerini</taxon>
        <taxon>Dinoponera</taxon>
    </lineage>
</organism>
<evidence type="ECO:0000313" key="2">
    <source>
        <dbReference type="RefSeq" id="XP_014480663.1"/>
    </source>
</evidence>
<dbReference type="KEGG" id="dqu:106747550"/>
<proteinExistence type="predicted"/>
<dbReference type="OrthoDB" id="6338233at2759"/>
<evidence type="ECO:0000313" key="1">
    <source>
        <dbReference type="Proteomes" id="UP000515204"/>
    </source>
</evidence>
<dbReference type="AlphaFoldDB" id="A0A6P3XRY2"/>
<dbReference type="PANTHER" id="PTHR16524:SF2">
    <property type="entry name" value="CELL DEATH REGULATOR AVEN"/>
    <property type="match status" value="1"/>
</dbReference>
<gene>
    <name evidence="2" type="primary">LOC106747550</name>
</gene>
<dbReference type="CTD" id="57099"/>
<protein>
    <submittedName>
        <fullName evidence="2">Uncharacterized protein LOC106747550</fullName>
    </submittedName>
</protein>
<dbReference type="InterPro" id="IPR026187">
    <property type="entry name" value="Aven"/>
</dbReference>
<accession>A0A6P3XRY2</accession>
<dbReference type="GeneID" id="106747550"/>
<dbReference type="GO" id="GO:0010972">
    <property type="term" value="P:negative regulation of G2/M transition of mitotic cell cycle"/>
    <property type="evidence" value="ECO:0007669"/>
    <property type="project" value="TreeGrafter"/>
</dbReference>